<keyword evidence="3" id="KW-1133">Transmembrane helix</keyword>
<accession>E3BG09</accession>
<dbReference type="GO" id="GO:0043709">
    <property type="term" value="P:cell adhesion involved in single-species biofilm formation"/>
    <property type="evidence" value="ECO:0007669"/>
    <property type="project" value="TreeGrafter"/>
</dbReference>
<dbReference type="GO" id="GO:0052621">
    <property type="term" value="F:diguanylate cyclase activity"/>
    <property type="evidence" value="ECO:0007669"/>
    <property type="project" value="UniProtKB-EC"/>
</dbReference>
<organism evidence="5 6">
    <name type="scientific">Vibrio caribbeanicus ATCC BAA-2122</name>
    <dbReference type="NCBI Taxonomy" id="796620"/>
    <lineage>
        <taxon>Bacteria</taxon>
        <taxon>Pseudomonadati</taxon>
        <taxon>Pseudomonadota</taxon>
        <taxon>Gammaproteobacteria</taxon>
        <taxon>Vibrionales</taxon>
        <taxon>Vibrionaceae</taxon>
        <taxon>Vibrio</taxon>
    </lineage>
</organism>
<evidence type="ECO:0000256" key="1">
    <source>
        <dbReference type="ARBA" id="ARBA00001946"/>
    </source>
</evidence>
<dbReference type="InterPro" id="IPR029787">
    <property type="entry name" value="Nucleotide_cyclase"/>
</dbReference>
<dbReference type="InterPro" id="IPR000160">
    <property type="entry name" value="GGDEF_dom"/>
</dbReference>
<dbReference type="GO" id="GO:0005886">
    <property type="term" value="C:plasma membrane"/>
    <property type="evidence" value="ECO:0007669"/>
    <property type="project" value="TreeGrafter"/>
</dbReference>
<dbReference type="STRING" id="796620.VIBC2010_06564"/>
<dbReference type="InterPro" id="IPR050469">
    <property type="entry name" value="Diguanylate_Cyclase"/>
</dbReference>
<dbReference type="SUPFAM" id="SSF55073">
    <property type="entry name" value="Nucleotide cyclase"/>
    <property type="match status" value="1"/>
</dbReference>
<gene>
    <name evidence="5" type="ORF">VIBC2010_06564</name>
</gene>
<comment type="cofactor">
    <cofactor evidence="1">
        <name>Mg(2+)</name>
        <dbReference type="ChEBI" id="CHEBI:18420"/>
    </cofactor>
</comment>
<dbReference type="PANTHER" id="PTHR45138">
    <property type="entry name" value="REGULATORY COMPONENTS OF SENSORY TRANSDUCTION SYSTEM"/>
    <property type="match status" value="1"/>
</dbReference>
<dbReference type="eggNOG" id="COG3706">
    <property type="taxonomic scope" value="Bacteria"/>
</dbReference>
<proteinExistence type="predicted"/>
<dbReference type="PROSITE" id="PS50887">
    <property type="entry name" value="GGDEF"/>
    <property type="match status" value="1"/>
</dbReference>
<dbReference type="PANTHER" id="PTHR45138:SF24">
    <property type="entry name" value="DIGUANYLATE CYCLASE DGCC-RELATED"/>
    <property type="match status" value="1"/>
</dbReference>
<sequence>MLALSKQKFFSTGTLIRVIIWLFTMMVAAILCSAYFFLNVLDDKAQALIDKRVEITLINESRHQQDIVEGFAYSDEAYQKLFIDNNDQWHALNTGDFLIKNKFFDFSLVVDNRRQRFLTQSRDTISLDLEDLMQAGMAELMTAAWSEISLTKTHSSFMLLNDGVYLVAGSPFISEQTNKPRIGTFLAIGKRLDKDYLFELAHSYQIFDLSLSLKPNLQANKVLFSDAGEEIAWLSWNAVVPTRLVFPQVATVTVLCALISIVVTWLIISRASRDREAYEKKLYKAATRDGLTGVYNHRHFVEAASHEYQVSRYLGKPLCLLMMDIDHFKTINDTYGHQTGDDALKHFVLLCSHKLRNSDLLGRIGGEEFALLMPDTSPLTAIEFAESIRELIKTSPLETKKAKITFTVSIGVSAMLIDNDFECMLEQADLAMYRAKRLGRDQVQICEKTIGLE</sequence>
<name>E3BG09_9VIBR</name>
<dbReference type="CDD" id="cd01949">
    <property type="entry name" value="GGDEF"/>
    <property type="match status" value="1"/>
</dbReference>
<keyword evidence="3" id="KW-0812">Transmembrane</keyword>
<dbReference type="GO" id="GO:1902201">
    <property type="term" value="P:negative regulation of bacterial-type flagellum-dependent cell motility"/>
    <property type="evidence" value="ECO:0007669"/>
    <property type="project" value="TreeGrafter"/>
</dbReference>
<dbReference type="InterPro" id="IPR007892">
    <property type="entry name" value="CHASE4"/>
</dbReference>
<dbReference type="EC" id="2.7.7.65" evidence="2"/>
<protein>
    <recommendedName>
        <fullName evidence="2">diguanylate cyclase</fullName>
        <ecNumber evidence="2">2.7.7.65</ecNumber>
    </recommendedName>
</protein>
<comment type="caution">
    <text evidence="5">The sequence shown here is derived from an EMBL/GenBank/DDBJ whole genome shotgun (WGS) entry which is preliminary data.</text>
</comment>
<evidence type="ECO:0000256" key="2">
    <source>
        <dbReference type="ARBA" id="ARBA00012528"/>
    </source>
</evidence>
<evidence type="ECO:0000313" key="5">
    <source>
        <dbReference type="EMBL" id="EFP98033.1"/>
    </source>
</evidence>
<evidence type="ECO:0000313" key="6">
    <source>
        <dbReference type="Proteomes" id="UP000002943"/>
    </source>
</evidence>
<dbReference type="AlphaFoldDB" id="E3BG09"/>
<feature type="transmembrane region" description="Helical" evidence="3">
    <location>
        <begin position="15"/>
        <end position="38"/>
    </location>
</feature>
<feature type="transmembrane region" description="Helical" evidence="3">
    <location>
        <begin position="245"/>
        <end position="268"/>
    </location>
</feature>
<dbReference type="InterPro" id="IPR043128">
    <property type="entry name" value="Rev_trsase/Diguanyl_cyclase"/>
</dbReference>
<dbReference type="EMBL" id="AEIU01000026">
    <property type="protein sequence ID" value="EFP98033.1"/>
    <property type="molecule type" value="Genomic_DNA"/>
</dbReference>
<dbReference type="Gene3D" id="3.30.70.270">
    <property type="match status" value="1"/>
</dbReference>
<feature type="domain" description="GGDEF" evidence="4">
    <location>
        <begin position="316"/>
        <end position="448"/>
    </location>
</feature>
<dbReference type="Proteomes" id="UP000002943">
    <property type="component" value="Unassembled WGS sequence"/>
</dbReference>
<dbReference type="OrthoDB" id="73375at2"/>
<dbReference type="FunFam" id="3.30.70.270:FF:000001">
    <property type="entry name" value="Diguanylate cyclase domain protein"/>
    <property type="match status" value="1"/>
</dbReference>
<reference evidence="5 6" key="1">
    <citation type="journal article" date="2012" name="Int. J. Syst. Evol. Microbiol.">
        <title>Vibrio caribbeanicus sp. nov., isolated from the marine sponge Scleritoderma cyanea.</title>
        <authorList>
            <person name="Hoffmann M."/>
            <person name="Monday S.R."/>
            <person name="Allard M.W."/>
            <person name="Strain E.A."/>
            <person name="Whittaker P."/>
            <person name="Naum M."/>
            <person name="McCarthy P.J."/>
            <person name="Lopez J.V."/>
            <person name="Fischer M."/>
            <person name="Brown E.W."/>
        </authorList>
    </citation>
    <scope>NUCLEOTIDE SEQUENCE [LARGE SCALE GENOMIC DNA]</scope>
    <source>
        <strain evidence="5 6">ATCC BAA-2122</strain>
    </source>
</reference>
<dbReference type="SMART" id="SM00267">
    <property type="entry name" value="GGDEF"/>
    <property type="match status" value="1"/>
</dbReference>
<dbReference type="NCBIfam" id="TIGR00254">
    <property type="entry name" value="GGDEF"/>
    <property type="match status" value="1"/>
</dbReference>
<dbReference type="Pfam" id="PF05228">
    <property type="entry name" value="CHASE4"/>
    <property type="match status" value="1"/>
</dbReference>
<evidence type="ECO:0000259" key="4">
    <source>
        <dbReference type="PROSITE" id="PS50887"/>
    </source>
</evidence>
<dbReference type="RefSeq" id="WP_009599861.1">
    <property type="nucleotide sequence ID" value="NZ_AEIU01000026.1"/>
</dbReference>
<evidence type="ECO:0000256" key="3">
    <source>
        <dbReference type="SAM" id="Phobius"/>
    </source>
</evidence>
<keyword evidence="3" id="KW-0472">Membrane</keyword>
<dbReference type="Pfam" id="PF00990">
    <property type="entry name" value="GGDEF"/>
    <property type="match status" value="1"/>
</dbReference>
<keyword evidence="6" id="KW-1185">Reference proteome</keyword>